<dbReference type="Proteomes" id="UP001279734">
    <property type="component" value="Unassembled WGS sequence"/>
</dbReference>
<dbReference type="Gene3D" id="1.20.5.170">
    <property type="match status" value="1"/>
</dbReference>
<feature type="compositionally biased region" description="Low complexity" evidence="6">
    <location>
        <begin position="1"/>
        <end position="16"/>
    </location>
</feature>
<dbReference type="GO" id="GO:0046982">
    <property type="term" value="F:protein heterodimerization activity"/>
    <property type="evidence" value="ECO:0007669"/>
    <property type="project" value="UniProtKB-ARBA"/>
</dbReference>
<protein>
    <recommendedName>
        <fullName evidence="7">BZIP domain-containing protein</fullName>
    </recommendedName>
</protein>
<evidence type="ECO:0000313" key="8">
    <source>
        <dbReference type="EMBL" id="GMH23392.1"/>
    </source>
</evidence>
<keyword evidence="5" id="KW-0539">Nucleus</keyword>
<keyword evidence="9" id="KW-1185">Reference proteome</keyword>
<keyword evidence="3" id="KW-0238">DNA-binding</keyword>
<dbReference type="PANTHER" id="PTHR45764">
    <property type="entry name" value="BZIP TRANSCRIPTION FACTOR 44"/>
    <property type="match status" value="1"/>
</dbReference>
<feature type="region of interest" description="Disordered" evidence="6">
    <location>
        <begin position="1"/>
        <end position="57"/>
    </location>
</feature>
<evidence type="ECO:0000256" key="3">
    <source>
        <dbReference type="ARBA" id="ARBA00023125"/>
    </source>
</evidence>
<dbReference type="PANTHER" id="PTHR45764:SF38">
    <property type="entry name" value="BZIP TRANSCRIPTION FACTOR 44"/>
    <property type="match status" value="1"/>
</dbReference>
<evidence type="ECO:0000256" key="5">
    <source>
        <dbReference type="ARBA" id="ARBA00023242"/>
    </source>
</evidence>
<proteinExistence type="predicted"/>
<keyword evidence="2" id="KW-0805">Transcription regulation</keyword>
<dbReference type="GO" id="GO:0003700">
    <property type="term" value="F:DNA-binding transcription factor activity"/>
    <property type="evidence" value="ECO:0007669"/>
    <property type="project" value="InterPro"/>
</dbReference>
<dbReference type="SUPFAM" id="SSF57959">
    <property type="entry name" value="Leucine zipper domain"/>
    <property type="match status" value="1"/>
</dbReference>
<evidence type="ECO:0000256" key="1">
    <source>
        <dbReference type="ARBA" id="ARBA00004123"/>
    </source>
</evidence>
<dbReference type="SMART" id="SM00338">
    <property type="entry name" value="BRLZ"/>
    <property type="match status" value="1"/>
</dbReference>
<organism evidence="8 9">
    <name type="scientific">Nepenthes gracilis</name>
    <name type="common">Slender pitcher plant</name>
    <dbReference type="NCBI Taxonomy" id="150966"/>
    <lineage>
        <taxon>Eukaryota</taxon>
        <taxon>Viridiplantae</taxon>
        <taxon>Streptophyta</taxon>
        <taxon>Embryophyta</taxon>
        <taxon>Tracheophyta</taxon>
        <taxon>Spermatophyta</taxon>
        <taxon>Magnoliopsida</taxon>
        <taxon>eudicotyledons</taxon>
        <taxon>Gunneridae</taxon>
        <taxon>Pentapetalae</taxon>
        <taxon>Caryophyllales</taxon>
        <taxon>Nepenthaceae</taxon>
        <taxon>Nepenthes</taxon>
    </lineage>
</organism>
<dbReference type="AlphaFoldDB" id="A0AAD3T628"/>
<dbReference type="GO" id="GO:0005634">
    <property type="term" value="C:nucleus"/>
    <property type="evidence" value="ECO:0007669"/>
    <property type="project" value="UniProtKB-SubCell"/>
</dbReference>
<dbReference type="InterPro" id="IPR046347">
    <property type="entry name" value="bZIP_sf"/>
</dbReference>
<keyword evidence="4" id="KW-0804">Transcription</keyword>
<dbReference type="CDD" id="cd14702">
    <property type="entry name" value="bZIP_plant_GBF1"/>
    <property type="match status" value="1"/>
</dbReference>
<reference evidence="8" key="1">
    <citation type="submission" date="2023-05" db="EMBL/GenBank/DDBJ databases">
        <title>Nepenthes gracilis genome sequencing.</title>
        <authorList>
            <person name="Fukushima K."/>
        </authorList>
    </citation>
    <scope>NUCLEOTIDE SEQUENCE</scope>
    <source>
        <strain evidence="8">SING2019-196</strain>
    </source>
</reference>
<evidence type="ECO:0000256" key="4">
    <source>
        <dbReference type="ARBA" id="ARBA00023163"/>
    </source>
</evidence>
<comment type="subcellular location">
    <subcellularLocation>
        <location evidence="1">Nucleus</location>
    </subcellularLocation>
</comment>
<accession>A0AAD3T628</accession>
<sequence>MASSSGNSSSGTTSTTDLQGSKMKEDLQQPKMDERKRKRMESNRESAKRSRMRKQKHLDDLTAQITHLRIENTQILSTINTTTQHYLTVESENTVLRAQMAELTQRLESLNEMCSYINTFNGVAMDSGALDIASAGVLADSFMNPWNMPYLSQHAMASAAHMG</sequence>
<dbReference type="PROSITE" id="PS50217">
    <property type="entry name" value="BZIP"/>
    <property type="match status" value="1"/>
</dbReference>
<dbReference type="Pfam" id="PF00170">
    <property type="entry name" value="bZIP_1"/>
    <property type="match status" value="1"/>
</dbReference>
<gene>
    <name evidence="8" type="ORF">Nepgr_025235</name>
</gene>
<evidence type="ECO:0000313" key="9">
    <source>
        <dbReference type="Proteomes" id="UP001279734"/>
    </source>
</evidence>
<dbReference type="GO" id="GO:0045893">
    <property type="term" value="P:positive regulation of DNA-templated transcription"/>
    <property type="evidence" value="ECO:0007669"/>
    <property type="project" value="TreeGrafter"/>
</dbReference>
<comment type="caution">
    <text evidence="8">The sequence shown here is derived from an EMBL/GenBank/DDBJ whole genome shotgun (WGS) entry which is preliminary data.</text>
</comment>
<evidence type="ECO:0000256" key="6">
    <source>
        <dbReference type="SAM" id="MobiDB-lite"/>
    </source>
</evidence>
<name>A0AAD3T628_NEPGR</name>
<evidence type="ECO:0000256" key="2">
    <source>
        <dbReference type="ARBA" id="ARBA00023015"/>
    </source>
</evidence>
<feature type="compositionally biased region" description="Basic and acidic residues" evidence="6">
    <location>
        <begin position="22"/>
        <end position="48"/>
    </location>
</feature>
<dbReference type="FunFam" id="1.20.5.170:FF:000020">
    <property type="entry name" value="BZIP transcription factor"/>
    <property type="match status" value="1"/>
</dbReference>
<dbReference type="PROSITE" id="PS00036">
    <property type="entry name" value="BZIP_BASIC"/>
    <property type="match status" value="1"/>
</dbReference>
<dbReference type="EMBL" id="BSYO01000026">
    <property type="protein sequence ID" value="GMH23392.1"/>
    <property type="molecule type" value="Genomic_DNA"/>
</dbReference>
<dbReference type="InterPro" id="IPR045314">
    <property type="entry name" value="bZIP_plant_GBF1"/>
</dbReference>
<dbReference type="GO" id="GO:0000976">
    <property type="term" value="F:transcription cis-regulatory region binding"/>
    <property type="evidence" value="ECO:0007669"/>
    <property type="project" value="TreeGrafter"/>
</dbReference>
<feature type="domain" description="BZIP" evidence="7">
    <location>
        <begin position="33"/>
        <end position="96"/>
    </location>
</feature>
<dbReference type="InterPro" id="IPR004827">
    <property type="entry name" value="bZIP"/>
</dbReference>
<evidence type="ECO:0000259" key="7">
    <source>
        <dbReference type="PROSITE" id="PS50217"/>
    </source>
</evidence>